<dbReference type="InterPro" id="IPR000700">
    <property type="entry name" value="PAS-assoc_C"/>
</dbReference>
<proteinExistence type="predicted"/>
<sequence length="563" mass="63823">MSEKMVSLLMASSAETTSIIEQALKNHYSKVVIHRVDKKQDLHQALEDQSWQLVFSDLELTDFSAIELISLLGEKKINTPVILIKDTGAEEIAVHCLEAGMNQFIQCTAPYLQQLPLLIEAFIRRAEENAARYLLEKKLRESEERYLDIFENTSDLIQCVATDGSFIYTNTTWRHTMGYTEEEVQSLNLLDVLHPESVICCQDRFARLLNGESLCCIEFKFLTKSGEAIHLAGDCGAIVKNGVTISTRGIFKNITEKVKAEDALKESELRYQSLYENAPDIYTTINTAGEILSINRIGASMLGYAVSELIGKSAVMVIHPEDQRTVIEYMGNQFSSPDAESSIEYRKIRKDGSVLWVHQRVSLESNSEPPRLFVVCRDVTEKHQLEKQLAHQAAHDALTNLINRREFEFRLQRIVCSASYDTDQHVLCFLDLDQFKKINDSCGHMAGDELLRQIAGLLDGQMRSRDTLARLGGDEFAILMEHCPLDKAISLAETIRESIEQFEFYWRTHRFTLGVSIGVFPMKGGFAVADIMNMADLACYTAKKKGRNRVHLYHPDDMVLDNQ</sequence>
<dbReference type="PROSITE" id="PS50110">
    <property type="entry name" value="RESPONSE_REGULATORY"/>
    <property type="match status" value="1"/>
</dbReference>
<dbReference type="SUPFAM" id="SSF55785">
    <property type="entry name" value="PYP-like sensor domain (PAS domain)"/>
    <property type="match status" value="2"/>
</dbReference>
<evidence type="ECO:0000313" key="6">
    <source>
        <dbReference type="EMBL" id="TCV89072.1"/>
    </source>
</evidence>
<evidence type="ECO:0000259" key="4">
    <source>
        <dbReference type="PROSITE" id="PS50113"/>
    </source>
</evidence>
<feature type="domain" description="PAC" evidence="4">
    <location>
        <begin position="341"/>
        <end position="391"/>
    </location>
</feature>
<dbReference type="InterPro" id="IPR043128">
    <property type="entry name" value="Rev_trsase/Diguanyl_cyclase"/>
</dbReference>
<keyword evidence="7" id="KW-1185">Reference proteome</keyword>
<dbReference type="GO" id="GO:0006355">
    <property type="term" value="P:regulation of DNA-templated transcription"/>
    <property type="evidence" value="ECO:0007669"/>
    <property type="project" value="InterPro"/>
</dbReference>
<feature type="modified residue" description="4-aspartylphosphate" evidence="1">
    <location>
        <position position="57"/>
    </location>
</feature>
<reference evidence="6 7" key="1">
    <citation type="submission" date="2019-03" db="EMBL/GenBank/DDBJ databases">
        <title>Genomic Encyclopedia of Type Strains, Phase IV (KMG-IV): sequencing the most valuable type-strain genomes for metagenomic binning, comparative biology and taxonomic classification.</title>
        <authorList>
            <person name="Goeker M."/>
        </authorList>
    </citation>
    <scope>NUCLEOTIDE SEQUENCE [LARGE SCALE GENOMIC DNA]</scope>
    <source>
        <strain evidence="6 7">DSM 100309</strain>
    </source>
</reference>
<dbReference type="Gene3D" id="3.40.50.2300">
    <property type="match status" value="1"/>
</dbReference>
<dbReference type="InterPro" id="IPR000160">
    <property type="entry name" value="GGDEF_dom"/>
</dbReference>
<comment type="caution">
    <text evidence="6">The sequence shown here is derived from an EMBL/GenBank/DDBJ whole genome shotgun (WGS) entry which is preliminary data.</text>
</comment>
<feature type="domain" description="Response regulatory" evidence="2">
    <location>
        <begin position="6"/>
        <end position="122"/>
    </location>
</feature>
<dbReference type="PANTHER" id="PTHR44757">
    <property type="entry name" value="DIGUANYLATE CYCLASE DGCP"/>
    <property type="match status" value="1"/>
</dbReference>
<dbReference type="Pfam" id="PF08447">
    <property type="entry name" value="PAS_3"/>
    <property type="match status" value="1"/>
</dbReference>
<dbReference type="InterPro" id="IPR029787">
    <property type="entry name" value="Nucleotide_cyclase"/>
</dbReference>
<dbReference type="AlphaFoldDB" id="A0A4R3YBC4"/>
<dbReference type="GO" id="GO:0003824">
    <property type="term" value="F:catalytic activity"/>
    <property type="evidence" value="ECO:0007669"/>
    <property type="project" value="UniProtKB-ARBA"/>
</dbReference>
<dbReference type="InterPro" id="IPR011006">
    <property type="entry name" value="CheY-like_superfamily"/>
</dbReference>
<dbReference type="SMART" id="SM00267">
    <property type="entry name" value="GGDEF"/>
    <property type="match status" value="1"/>
</dbReference>
<dbReference type="SMART" id="SM00091">
    <property type="entry name" value="PAS"/>
    <property type="match status" value="2"/>
</dbReference>
<keyword evidence="1" id="KW-0597">Phosphoprotein</keyword>
<accession>A0A4R3YBC4</accession>
<dbReference type="NCBIfam" id="TIGR00229">
    <property type="entry name" value="sensory_box"/>
    <property type="match status" value="2"/>
</dbReference>
<feature type="domain" description="GGDEF" evidence="5">
    <location>
        <begin position="423"/>
        <end position="555"/>
    </location>
</feature>
<feature type="domain" description="PAS" evidence="3">
    <location>
        <begin position="267"/>
        <end position="337"/>
    </location>
</feature>
<name>A0A4R3YBC4_9PROT</name>
<dbReference type="PROSITE" id="PS50113">
    <property type="entry name" value="PAC"/>
    <property type="match status" value="1"/>
</dbReference>
<protein>
    <submittedName>
        <fullName evidence="6">PAS domain S-box-containing protein/diguanylate cyclase (GGDEF)-like protein</fullName>
    </submittedName>
</protein>
<dbReference type="PROSITE" id="PS50887">
    <property type="entry name" value="GGDEF"/>
    <property type="match status" value="1"/>
</dbReference>
<dbReference type="InterPro" id="IPR035965">
    <property type="entry name" value="PAS-like_dom_sf"/>
</dbReference>
<evidence type="ECO:0000256" key="1">
    <source>
        <dbReference type="PROSITE-ProRule" id="PRU00169"/>
    </source>
</evidence>
<dbReference type="Pfam" id="PF00989">
    <property type="entry name" value="PAS"/>
    <property type="match status" value="1"/>
</dbReference>
<evidence type="ECO:0000313" key="7">
    <source>
        <dbReference type="Proteomes" id="UP000295367"/>
    </source>
</evidence>
<dbReference type="OrthoDB" id="9813903at2"/>
<dbReference type="Pfam" id="PF00072">
    <property type="entry name" value="Response_reg"/>
    <property type="match status" value="1"/>
</dbReference>
<dbReference type="PROSITE" id="PS50112">
    <property type="entry name" value="PAS"/>
    <property type="match status" value="2"/>
</dbReference>
<dbReference type="RefSeq" id="WP_124945901.1">
    <property type="nucleotide sequence ID" value="NZ_BHVT01000020.1"/>
</dbReference>
<dbReference type="Pfam" id="PF00990">
    <property type="entry name" value="GGDEF"/>
    <property type="match status" value="1"/>
</dbReference>
<dbReference type="SUPFAM" id="SSF52172">
    <property type="entry name" value="CheY-like"/>
    <property type="match status" value="1"/>
</dbReference>
<dbReference type="GO" id="GO:0000160">
    <property type="term" value="P:phosphorelay signal transduction system"/>
    <property type="evidence" value="ECO:0007669"/>
    <property type="project" value="InterPro"/>
</dbReference>
<dbReference type="CDD" id="cd00130">
    <property type="entry name" value="PAS"/>
    <property type="match status" value="2"/>
</dbReference>
<dbReference type="PANTHER" id="PTHR44757:SF2">
    <property type="entry name" value="BIOFILM ARCHITECTURE MAINTENANCE PROTEIN MBAA"/>
    <property type="match status" value="1"/>
</dbReference>
<dbReference type="SUPFAM" id="SSF55073">
    <property type="entry name" value="Nucleotide cyclase"/>
    <property type="match status" value="1"/>
</dbReference>
<dbReference type="InterPro" id="IPR013655">
    <property type="entry name" value="PAS_fold_3"/>
</dbReference>
<dbReference type="Gene3D" id="3.30.450.20">
    <property type="entry name" value="PAS domain"/>
    <property type="match status" value="2"/>
</dbReference>
<dbReference type="InterPro" id="IPR001789">
    <property type="entry name" value="Sig_transdc_resp-reg_receiver"/>
</dbReference>
<dbReference type="CDD" id="cd01949">
    <property type="entry name" value="GGDEF"/>
    <property type="match status" value="1"/>
</dbReference>
<dbReference type="EMBL" id="SMCO01000003">
    <property type="protein sequence ID" value="TCV89072.1"/>
    <property type="molecule type" value="Genomic_DNA"/>
</dbReference>
<dbReference type="InterPro" id="IPR052155">
    <property type="entry name" value="Biofilm_reg_signaling"/>
</dbReference>
<evidence type="ECO:0000259" key="5">
    <source>
        <dbReference type="PROSITE" id="PS50887"/>
    </source>
</evidence>
<organism evidence="6 7">
    <name type="scientific">Sulfurirhabdus autotrophica</name>
    <dbReference type="NCBI Taxonomy" id="1706046"/>
    <lineage>
        <taxon>Bacteria</taxon>
        <taxon>Pseudomonadati</taxon>
        <taxon>Pseudomonadota</taxon>
        <taxon>Betaproteobacteria</taxon>
        <taxon>Nitrosomonadales</taxon>
        <taxon>Sulfuricellaceae</taxon>
        <taxon>Sulfurirhabdus</taxon>
    </lineage>
</organism>
<evidence type="ECO:0000259" key="3">
    <source>
        <dbReference type="PROSITE" id="PS50112"/>
    </source>
</evidence>
<gene>
    <name evidence="6" type="ORF">EDC63_103144</name>
</gene>
<dbReference type="NCBIfam" id="TIGR00254">
    <property type="entry name" value="GGDEF"/>
    <property type="match status" value="1"/>
</dbReference>
<dbReference type="Gene3D" id="3.30.70.270">
    <property type="match status" value="1"/>
</dbReference>
<dbReference type="SMART" id="SM00086">
    <property type="entry name" value="PAC"/>
    <property type="match status" value="2"/>
</dbReference>
<dbReference type="InterPro" id="IPR000014">
    <property type="entry name" value="PAS"/>
</dbReference>
<dbReference type="Proteomes" id="UP000295367">
    <property type="component" value="Unassembled WGS sequence"/>
</dbReference>
<dbReference type="InterPro" id="IPR001610">
    <property type="entry name" value="PAC"/>
</dbReference>
<feature type="domain" description="PAS" evidence="3">
    <location>
        <begin position="142"/>
        <end position="212"/>
    </location>
</feature>
<dbReference type="InterPro" id="IPR013767">
    <property type="entry name" value="PAS_fold"/>
</dbReference>
<dbReference type="FunFam" id="3.30.70.270:FF:000001">
    <property type="entry name" value="Diguanylate cyclase domain protein"/>
    <property type="match status" value="1"/>
</dbReference>
<evidence type="ECO:0000259" key="2">
    <source>
        <dbReference type="PROSITE" id="PS50110"/>
    </source>
</evidence>